<evidence type="ECO:0000256" key="1">
    <source>
        <dbReference type="ARBA" id="ARBA00009254"/>
    </source>
</evidence>
<name>A0A2M8AIM5_9BACT</name>
<evidence type="ECO:0000256" key="3">
    <source>
        <dbReference type="ARBA" id="ARBA00023274"/>
    </source>
</evidence>
<dbReference type="HAMAP" id="MF_00374">
    <property type="entry name" value="Ribosomal_uL29"/>
    <property type="match status" value="1"/>
</dbReference>
<dbReference type="GO" id="GO:0005840">
    <property type="term" value="C:ribosome"/>
    <property type="evidence" value="ECO:0007669"/>
    <property type="project" value="UniProtKB-KW"/>
</dbReference>
<keyword evidence="3" id="KW-0687">Ribonucleoprotein</keyword>
<evidence type="ECO:0000313" key="7">
    <source>
        <dbReference type="Proteomes" id="UP000230611"/>
    </source>
</evidence>
<dbReference type="Gene3D" id="1.10.287.310">
    <property type="match status" value="1"/>
</dbReference>
<proteinExistence type="inferred from homology"/>
<dbReference type="EMBL" id="PFUO01000044">
    <property type="protein sequence ID" value="PJB17426.1"/>
    <property type="molecule type" value="Genomic_DNA"/>
</dbReference>
<dbReference type="GO" id="GO:1990904">
    <property type="term" value="C:ribonucleoprotein complex"/>
    <property type="evidence" value="ECO:0007669"/>
    <property type="project" value="UniProtKB-KW"/>
</dbReference>
<evidence type="ECO:0000313" key="6">
    <source>
        <dbReference type="EMBL" id="PJB17426.1"/>
    </source>
</evidence>
<protein>
    <recommendedName>
        <fullName evidence="4">Large ribosomal subunit protein uL29</fullName>
    </recommendedName>
    <alternativeName>
        <fullName evidence="5">50S ribosomal protein L29</fullName>
    </alternativeName>
</protein>
<dbReference type="GO" id="GO:0006412">
    <property type="term" value="P:translation"/>
    <property type="evidence" value="ECO:0007669"/>
    <property type="project" value="InterPro"/>
</dbReference>
<dbReference type="InterPro" id="IPR001854">
    <property type="entry name" value="Ribosomal_uL29"/>
</dbReference>
<gene>
    <name evidence="6" type="primary">rpmC</name>
    <name evidence="6" type="ORF">CO116_00860</name>
</gene>
<dbReference type="GO" id="GO:0003735">
    <property type="term" value="F:structural constituent of ribosome"/>
    <property type="evidence" value="ECO:0007669"/>
    <property type="project" value="InterPro"/>
</dbReference>
<dbReference type="NCBIfam" id="TIGR00012">
    <property type="entry name" value="L29"/>
    <property type="match status" value="1"/>
</dbReference>
<comment type="similarity">
    <text evidence="1">Belongs to the universal ribosomal protein uL29 family.</text>
</comment>
<reference evidence="7" key="1">
    <citation type="submission" date="2017-09" db="EMBL/GenBank/DDBJ databases">
        <title>Depth-based differentiation of microbial function through sediment-hosted aquifers and enrichment of novel symbionts in the deep terrestrial subsurface.</title>
        <authorList>
            <person name="Probst A.J."/>
            <person name="Ladd B."/>
            <person name="Jarett J.K."/>
            <person name="Geller-Mcgrath D.E."/>
            <person name="Sieber C.M.K."/>
            <person name="Emerson J.B."/>
            <person name="Anantharaman K."/>
            <person name="Thomas B.C."/>
            <person name="Malmstrom R."/>
            <person name="Stieglmeier M."/>
            <person name="Klingl A."/>
            <person name="Woyke T."/>
            <person name="Ryan C.M."/>
            <person name="Banfield J.F."/>
        </authorList>
    </citation>
    <scope>NUCLEOTIDE SEQUENCE [LARGE SCALE GENOMIC DNA]</scope>
</reference>
<feature type="non-terminal residue" evidence="6">
    <location>
        <position position="53"/>
    </location>
</feature>
<evidence type="ECO:0000256" key="4">
    <source>
        <dbReference type="ARBA" id="ARBA00035204"/>
    </source>
</evidence>
<dbReference type="SUPFAM" id="SSF46561">
    <property type="entry name" value="Ribosomal protein L29 (L29p)"/>
    <property type="match status" value="1"/>
</dbReference>
<dbReference type="Proteomes" id="UP000230611">
    <property type="component" value="Unassembled WGS sequence"/>
</dbReference>
<dbReference type="AlphaFoldDB" id="A0A2M8AIM5"/>
<evidence type="ECO:0000256" key="2">
    <source>
        <dbReference type="ARBA" id="ARBA00022980"/>
    </source>
</evidence>
<accession>A0A2M8AIM5</accession>
<dbReference type="InterPro" id="IPR036049">
    <property type="entry name" value="Ribosomal_uL29_sf"/>
</dbReference>
<keyword evidence="2 6" id="KW-0689">Ribosomal protein</keyword>
<organism evidence="6 7">
    <name type="scientific">Candidatus Falkowbacteria bacterium CG_4_9_14_3_um_filter_38_19</name>
    <dbReference type="NCBI Taxonomy" id="1974559"/>
    <lineage>
        <taxon>Bacteria</taxon>
        <taxon>Candidatus Falkowiibacteriota</taxon>
    </lineage>
</organism>
<comment type="caution">
    <text evidence="6">The sequence shown here is derived from an EMBL/GenBank/DDBJ whole genome shotgun (WGS) entry which is preliminary data.</text>
</comment>
<sequence>MEFKELKKKTGKELNQILSESREKLRDLRFKDANKQLKNIREIRLIRKTIAQV</sequence>
<evidence type="ECO:0000256" key="5">
    <source>
        <dbReference type="ARBA" id="ARBA00035476"/>
    </source>
</evidence>
<dbReference type="Pfam" id="PF00831">
    <property type="entry name" value="Ribosomal_L29"/>
    <property type="match status" value="1"/>
</dbReference>